<dbReference type="CDD" id="cd18809">
    <property type="entry name" value="SF1_C_RecD"/>
    <property type="match status" value="1"/>
</dbReference>
<comment type="caution">
    <text evidence="1">The sequence shown here is derived from an EMBL/GenBank/DDBJ whole genome shotgun (WGS) entry which is preliminary data.</text>
</comment>
<gene>
    <name evidence="1" type="ORF">KUF71_002903</name>
</gene>
<reference evidence="1" key="1">
    <citation type="submission" date="2021-07" db="EMBL/GenBank/DDBJ databases">
        <authorList>
            <person name="Catto M.A."/>
            <person name="Jacobson A."/>
            <person name="Kennedy G."/>
            <person name="Labadie P."/>
            <person name="Hunt B.G."/>
            <person name="Srinivasan R."/>
        </authorList>
    </citation>
    <scope>NUCLEOTIDE SEQUENCE</scope>
    <source>
        <strain evidence="1">PL_HMW_Pooled</strain>
        <tissue evidence="1">Head</tissue>
    </source>
</reference>
<organism evidence="1 2">
    <name type="scientific">Frankliniella fusca</name>
    <dbReference type="NCBI Taxonomy" id="407009"/>
    <lineage>
        <taxon>Eukaryota</taxon>
        <taxon>Metazoa</taxon>
        <taxon>Ecdysozoa</taxon>
        <taxon>Arthropoda</taxon>
        <taxon>Hexapoda</taxon>
        <taxon>Insecta</taxon>
        <taxon>Pterygota</taxon>
        <taxon>Neoptera</taxon>
        <taxon>Paraneoptera</taxon>
        <taxon>Thysanoptera</taxon>
        <taxon>Terebrantia</taxon>
        <taxon>Thripoidea</taxon>
        <taxon>Thripidae</taxon>
        <taxon>Frankliniella</taxon>
    </lineage>
</organism>
<dbReference type="SUPFAM" id="SSF52540">
    <property type="entry name" value="P-loop containing nucleoside triphosphate hydrolases"/>
    <property type="match status" value="1"/>
</dbReference>
<name>A0AAE1GQR1_9NEOP</name>
<proteinExistence type="predicted"/>
<dbReference type="Gene3D" id="2.30.30.940">
    <property type="match status" value="1"/>
</dbReference>
<keyword evidence="2" id="KW-1185">Reference proteome</keyword>
<keyword evidence="1" id="KW-0067">ATP-binding</keyword>
<dbReference type="GO" id="GO:0004386">
    <property type="term" value="F:helicase activity"/>
    <property type="evidence" value="ECO:0007669"/>
    <property type="project" value="UniProtKB-KW"/>
</dbReference>
<dbReference type="EMBL" id="JAHWGI010000003">
    <property type="protein sequence ID" value="KAK3907213.1"/>
    <property type="molecule type" value="Genomic_DNA"/>
</dbReference>
<keyword evidence="1" id="KW-0347">Helicase</keyword>
<keyword evidence="1" id="KW-0547">Nucleotide-binding</keyword>
<dbReference type="InterPro" id="IPR027417">
    <property type="entry name" value="P-loop_NTPase"/>
</dbReference>
<evidence type="ECO:0000313" key="2">
    <source>
        <dbReference type="Proteomes" id="UP001219518"/>
    </source>
</evidence>
<dbReference type="InterPro" id="IPR051055">
    <property type="entry name" value="PIF1_helicase"/>
</dbReference>
<reference evidence="1" key="2">
    <citation type="journal article" date="2023" name="BMC Genomics">
        <title>Pest status, molecular evolution, and epigenetic factors derived from the genome assembly of Frankliniella fusca, a thysanopteran phytovirus vector.</title>
        <authorList>
            <person name="Catto M.A."/>
            <person name="Labadie P.E."/>
            <person name="Jacobson A.L."/>
            <person name="Kennedy G.G."/>
            <person name="Srinivasan R."/>
            <person name="Hunt B.G."/>
        </authorList>
    </citation>
    <scope>NUCLEOTIDE SEQUENCE</scope>
    <source>
        <strain evidence="1">PL_HMW_Pooled</strain>
    </source>
</reference>
<keyword evidence="1" id="KW-0378">Hydrolase</keyword>
<accession>A0AAE1GQR1</accession>
<dbReference type="Gene3D" id="3.40.50.300">
    <property type="entry name" value="P-loop containing nucleotide triphosphate hydrolases"/>
    <property type="match status" value="2"/>
</dbReference>
<dbReference type="AlphaFoldDB" id="A0AAE1GQR1"/>
<dbReference type="PANTHER" id="PTHR47642:SF6">
    <property type="entry name" value="ATP-DEPENDENT DNA HELICASE"/>
    <property type="match status" value="1"/>
</dbReference>
<sequence length="334" mass="37509">MVGCNKLAMINRRCKEAKGCDEDFRGLIVLLLGDIKQLPPVRDNSFFSKKSTFTAWQRSICAYTCHRQAQDQKFVSLLDNMSELQVSKSDYAYLSSRFTHNVSTEEKEAFQNALRLFSTKKEVKAYNIGKLAALIDSRTGLSTPVLKIKAKHNCSQAKEETTENAEGLEAEMYPAKGCKVMLKRNLWIDKKLCNGTIGTVHDILFAPESDTPSVILCHFPSYNGPSLTPGSNIVPIKPILKSWTNDNGVNCTRYQFPITLCYACSIHKSQGMTLDKAIINIGEQDFSLGLSYVAFSRVRSLNDLLIEPFCVKRLEPSHSVLATLEMRKDFLENI</sequence>
<dbReference type="Proteomes" id="UP001219518">
    <property type="component" value="Unassembled WGS sequence"/>
</dbReference>
<dbReference type="PANTHER" id="PTHR47642">
    <property type="entry name" value="ATP-DEPENDENT DNA HELICASE"/>
    <property type="match status" value="1"/>
</dbReference>
<protein>
    <submittedName>
        <fullName evidence="1">ATP-dependent DNA helicase</fullName>
    </submittedName>
</protein>
<evidence type="ECO:0000313" key="1">
    <source>
        <dbReference type="EMBL" id="KAK3907213.1"/>
    </source>
</evidence>